<dbReference type="InterPro" id="IPR036259">
    <property type="entry name" value="MFS_trans_sf"/>
</dbReference>
<feature type="transmembrane region" description="Helical" evidence="8">
    <location>
        <begin position="86"/>
        <end position="109"/>
    </location>
</feature>
<dbReference type="PROSITE" id="PS50850">
    <property type="entry name" value="MFS"/>
    <property type="match status" value="1"/>
</dbReference>
<feature type="transmembrane region" description="Helical" evidence="8">
    <location>
        <begin position="394"/>
        <end position="416"/>
    </location>
</feature>
<dbReference type="HOGENOM" id="CLU_001265_30_12_1"/>
<dbReference type="Pfam" id="PF00083">
    <property type="entry name" value="Sugar_tr"/>
    <property type="match status" value="1"/>
</dbReference>
<evidence type="ECO:0000256" key="4">
    <source>
        <dbReference type="ARBA" id="ARBA00022692"/>
    </source>
</evidence>
<dbReference type="Proteomes" id="UP000023758">
    <property type="component" value="Unassembled WGS sequence"/>
</dbReference>
<evidence type="ECO:0000256" key="6">
    <source>
        <dbReference type="ARBA" id="ARBA00023136"/>
    </source>
</evidence>
<name>A0A022W1P4_TRIRU</name>
<dbReference type="EMBL" id="KK207852">
    <property type="protein sequence ID" value="EZF52375.1"/>
    <property type="molecule type" value="Genomic_DNA"/>
</dbReference>
<dbReference type="InterPro" id="IPR020846">
    <property type="entry name" value="MFS_dom"/>
</dbReference>
<feature type="transmembrane region" description="Helical" evidence="8">
    <location>
        <begin position="357"/>
        <end position="382"/>
    </location>
</feature>
<keyword evidence="5 8" id="KW-1133">Transmembrane helix</keyword>
<keyword evidence="3 7" id="KW-0813">Transport</keyword>
<dbReference type="InterPro" id="IPR005829">
    <property type="entry name" value="Sugar_transporter_CS"/>
</dbReference>
<organism evidence="10">
    <name type="scientific">Trichophyton rubrum CBS 288.86</name>
    <dbReference type="NCBI Taxonomy" id="1215330"/>
    <lineage>
        <taxon>Eukaryota</taxon>
        <taxon>Fungi</taxon>
        <taxon>Dikarya</taxon>
        <taxon>Ascomycota</taxon>
        <taxon>Pezizomycotina</taxon>
        <taxon>Eurotiomycetes</taxon>
        <taxon>Eurotiomycetidae</taxon>
        <taxon>Onygenales</taxon>
        <taxon>Arthrodermataceae</taxon>
        <taxon>Trichophyton</taxon>
    </lineage>
</organism>
<comment type="subcellular location">
    <subcellularLocation>
        <location evidence="1">Membrane</location>
        <topology evidence="1">Multi-pass membrane protein</topology>
    </subcellularLocation>
</comment>
<accession>A0A022W1P4</accession>
<protein>
    <recommendedName>
        <fullName evidence="9">Major facilitator superfamily (MFS) profile domain-containing protein</fullName>
    </recommendedName>
</protein>
<feature type="transmembrane region" description="Helical" evidence="8">
    <location>
        <begin position="296"/>
        <end position="315"/>
    </location>
</feature>
<evidence type="ECO:0000256" key="5">
    <source>
        <dbReference type="ARBA" id="ARBA00022989"/>
    </source>
</evidence>
<gene>
    <name evidence="10" type="ORF">H103_04536</name>
</gene>
<keyword evidence="6 8" id="KW-0472">Membrane</keyword>
<evidence type="ECO:0000256" key="7">
    <source>
        <dbReference type="RuleBase" id="RU003346"/>
    </source>
</evidence>
<feature type="transmembrane region" description="Helical" evidence="8">
    <location>
        <begin position="179"/>
        <end position="197"/>
    </location>
</feature>
<dbReference type="NCBIfam" id="TIGR00879">
    <property type="entry name" value="SP"/>
    <property type="match status" value="1"/>
</dbReference>
<proteinExistence type="inferred from homology"/>
<keyword evidence="4 8" id="KW-0812">Transmembrane</keyword>
<evidence type="ECO:0000313" key="10">
    <source>
        <dbReference type="EMBL" id="EZF52375.1"/>
    </source>
</evidence>
<feature type="domain" description="Major facilitator superfamily (MFS) profile" evidence="9">
    <location>
        <begin position="17"/>
        <end position="447"/>
    </location>
</feature>
<dbReference type="InterPro" id="IPR003663">
    <property type="entry name" value="Sugar/inositol_transpt"/>
</dbReference>
<dbReference type="GO" id="GO:0016020">
    <property type="term" value="C:membrane"/>
    <property type="evidence" value="ECO:0007669"/>
    <property type="project" value="UniProtKB-SubCell"/>
</dbReference>
<sequence>MKLSSIFQKPPPRYVVASILCSLGGFLFGVDTAIIGPVTVMDSFTGSFGHPSPTLHGLIVSSILIPAATSSFLAGRVADVLGRPPAIAIGSAIFGLGAAIEAAAVHLGMFVAGRVVAGIGEGLYLGTLVVYICEISPARHRGSLTTGPQLLITSGLVAGFFTCYRSVTIDTTLSWRLPFILLASYSATFAVIAYVFLPPSPRWLAATYGQNTTAIDAAWDRLGVLHADREVMQSNLEEEPKIRSKTLDVFSAEARPGFLLAIFLMGMQQLSGIDGVLYYAPLLFQQAGLTSAGDTFLASGVSAIVICAVTIPATIWADSWSRRRNTIYGGLGMATTMFIIGGLYAGDAVHSYGAGRWVVVISIYLYTVIFSISWAVAVKIYAAEIQPQRTRASATSLAHGSNWITNFLVALVTPTLLANTSYGAYFLFGSCTFATAIVCWFFMPETRGRTLAEIQQALHASRSSGVDTPAKALWRRLRRAPTITVTGP</sequence>
<evidence type="ECO:0000256" key="1">
    <source>
        <dbReference type="ARBA" id="ARBA00004141"/>
    </source>
</evidence>
<evidence type="ECO:0000256" key="3">
    <source>
        <dbReference type="ARBA" id="ARBA00022448"/>
    </source>
</evidence>
<dbReference type="GO" id="GO:0005351">
    <property type="term" value="F:carbohydrate:proton symporter activity"/>
    <property type="evidence" value="ECO:0007669"/>
    <property type="project" value="TreeGrafter"/>
</dbReference>
<dbReference type="PANTHER" id="PTHR48022:SF2">
    <property type="entry name" value="PLASTIDIC GLUCOSE TRANSPORTER 4"/>
    <property type="match status" value="1"/>
</dbReference>
<evidence type="ECO:0000256" key="2">
    <source>
        <dbReference type="ARBA" id="ARBA00010992"/>
    </source>
</evidence>
<dbReference type="InterPro" id="IPR050360">
    <property type="entry name" value="MFS_Sugar_Transporters"/>
</dbReference>
<feature type="transmembrane region" description="Helical" evidence="8">
    <location>
        <begin position="422"/>
        <end position="443"/>
    </location>
</feature>
<dbReference type="PROSITE" id="PS00217">
    <property type="entry name" value="SUGAR_TRANSPORT_2"/>
    <property type="match status" value="1"/>
</dbReference>
<dbReference type="OrthoDB" id="5399138at2759"/>
<feature type="transmembrane region" description="Helical" evidence="8">
    <location>
        <begin position="115"/>
        <end position="138"/>
    </location>
</feature>
<feature type="transmembrane region" description="Helical" evidence="8">
    <location>
        <begin position="12"/>
        <end position="35"/>
    </location>
</feature>
<feature type="transmembrane region" description="Helical" evidence="8">
    <location>
        <begin position="327"/>
        <end position="345"/>
    </location>
</feature>
<feature type="transmembrane region" description="Helical" evidence="8">
    <location>
        <begin position="150"/>
        <end position="167"/>
    </location>
</feature>
<dbReference type="InterPro" id="IPR005828">
    <property type="entry name" value="MFS_sugar_transport-like"/>
</dbReference>
<reference evidence="10" key="1">
    <citation type="submission" date="2014-02" db="EMBL/GenBank/DDBJ databases">
        <title>The Genome Sequence of Trichophyton rubrum (morphotype fischeri) CBS 288.86.</title>
        <authorList>
            <consortium name="The Broad Institute Genomics Platform"/>
            <person name="Cuomo C.A."/>
            <person name="White T.C."/>
            <person name="Graser Y."/>
            <person name="Martinez-Rossi N."/>
            <person name="Heitman J."/>
            <person name="Young S.K."/>
            <person name="Zeng Q."/>
            <person name="Gargeya S."/>
            <person name="Abouelleil A."/>
            <person name="Alvarado L."/>
            <person name="Chapman S.B."/>
            <person name="Gainer-Dewar J."/>
            <person name="Goldberg J."/>
            <person name="Griggs A."/>
            <person name="Gujja S."/>
            <person name="Hansen M."/>
            <person name="Howarth C."/>
            <person name="Imamovic A."/>
            <person name="Larimer J."/>
            <person name="Martinez D."/>
            <person name="Murphy C."/>
            <person name="Pearson M.D."/>
            <person name="Persinoti G."/>
            <person name="Poon T."/>
            <person name="Priest M."/>
            <person name="Roberts A.D."/>
            <person name="Saif S."/>
            <person name="Shea T.D."/>
            <person name="Sykes S.N."/>
            <person name="Wortman J."/>
            <person name="Nusbaum C."/>
            <person name="Birren B."/>
        </authorList>
    </citation>
    <scope>NUCLEOTIDE SEQUENCE [LARGE SCALE GENOMIC DNA]</scope>
    <source>
        <strain evidence="10">CBS 288.86</strain>
    </source>
</reference>
<dbReference type="FunFam" id="1.20.1250.20:FF:000134">
    <property type="entry name" value="MFS sugar transporter protein"/>
    <property type="match status" value="1"/>
</dbReference>
<dbReference type="SUPFAM" id="SSF103473">
    <property type="entry name" value="MFS general substrate transporter"/>
    <property type="match status" value="1"/>
</dbReference>
<dbReference type="PANTHER" id="PTHR48022">
    <property type="entry name" value="PLASTIDIC GLUCOSE TRANSPORTER 4"/>
    <property type="match status" value="1"/>
</dbReference>
<dbReference type="AlphaFoldDB" id="A0A022W1P4"/>
<comment type="similarity">
    <text evidence="2 7">Belongs to the major facilitator superfamily. Sugar transporter (TC 2.A.1.1) family.</text>
</comment>
<feature type="transmembrane region" description="Helical" evidence="8">
    <location>
        <begin position="55"/>
        <end position="74"/>
    </location>
</feature>
<evidence type="ECO:0000259" key="9">
    <source>
        <dbReference type="PROSITE" id="PS50850"/>
    </source>
</evidence>
<dbReference type="Gene3D" id="1.20.1250.20">
    <property type="entry name" value="MFS general substrate transporter like domains"/>
    <property type="match status" value="1"/>
</dbReference>
<evidence type="ECO:0000256" key="8">
    <source>
        <dbReference type="SAM" id="Phobius"/>
    </source>
</evidence>
<feature type="transmembrane region" description="Helical" evidence="8">
    <location>
        <begin position="258"/>
        <end position="284"/>
    </location>
</feature>
<dbReference type="PRINTS" id="PR00171">
    <property type="entry name" value="SUGRTRNSPORT"/>
</dbReference>